<evidence type="ECO:0000256" key="1">
    <source>
        <dbReference type="SAM" id="SignalP"/>
    </source>
</evidence>
<dbReference type="Gene3D" id="3.40.190.10">
    <property type="entry name" value="Periplasmic binding protein-like II"/>
    <property type="match status" value="2"/>
</dbReference>
<dbReference type="RefSeq" id="WP_369286503.1">
    <property type="nucleotide sequence ID" value="NZ_JBFTEG010000003.1"/>
</dbReference>
<dbReference type="Proteomes" id="UP001560296">
    <property type="component" value="Unassembled WGS sequence"/>
</dbReference>
<organism evidence="2 3">
    <name type="scientific">Pseudomonas zhanjiangensis</name>
    <dbReference type="NCBI Taxonomy" id="3239015"/>
    <lineage>
        <taxon>Bacteria</taxon>
        <taxon>Pseudomonadati</taxon>
        <taxon>Pseudomonadota</taxon>
        <taxon>Gammaproteobacteria</taxon>
        <taxon>Pseudomonadales</taxon>
        <taxon>Pseudomonadaceae</taxon>
        <taxon>Pseudomonas</taxon>
    </lineage>
</organism>
<comment type="caution">
    <text evidence="2">The sequence shown here is derived from an EMBL/GenBank/DDBJ whole genome shotgun (WGS) entry which is preliminary data.</text>
</comment>
<gene>
    <name evidence="2" type="ORF">AB5S05_05590</name>
</gene>
<feature type="signal peptide" evidence="1">
    <location>
        <begin position="1"/>
        <end position="20"/>
    </location>
</feature>
<evidence type="ECO:0000313" key="3">
    <source>
        <dbReference type="Proteomes" id="UP001560296"/>
    </source>
</evidence>
<evidence type="ECO:0000313" key="2">
    <source>
        <dbReference type="EMBL" id="MEX6501529.1"/>
    </source>
</evidence>
<accession>A0ABV3YQY6</accession>
<reference evidence="2 3" key="1">
    <citation type="submission" date="2024-07" db="EMBL/GenBank/DDBJ databases">
        <authorList>
            <person name="Li M."/>
        </authorList>
    </citation>
    <scope>NUCLEOTIDE SEQUENCE [LARGE SCALE GENOMIC DNA]</scope>
    <source>
        <strain evidence="2 3">25A3E</strain>
    </source>
</reference>
<dbReference type="EMBL" id="JBFTEG010000003">
    <property type="protein sequence ID" value="MEX6501529.1"/>
    <property type="molecule type" value="Genomic_DNA"/>
</dbReference>
<proteinExistence type="predicted"/>
<dbReference type="SUPFAM" id="SSF53850">
    <property type="entry name" value="Periplasmic binding protein-like II"/>
    <property type="match status" value="1"/>
</dbReference>
<feature type="chain" id="PRO_5046083057" evidence="1">
    <location>
        <begin position="21"/>
        <end position="247"/>
    </location>
</feature>
<keyword evidence="1" id="KW-0732">Signal</keyword>
<name>A0ABV3YQY6_9PSED</name>
<protein>
    <submittedName>
        <fullName evidence="2">Transporter substrate-binding domain-containing protein</fullName>
    </submittedName>
</protein>
<sequence>MKPYLMIALCCGLYAGLVAAVEPITVAWRDKAPYHYRENGIEQGFLLRRAKHIFALAEVPAVFVERPSKRIWRDFERGKSSYCSIGWYRLAERERIAQFSVPFHVDPPHMLLVSPGARATVQAHKGVATLLQDGRISVGVVDGVSYGPALDRLIAGSANQVERVTVAPASLMQMVAANRMDYMFADEADWEYLRRHEEGLDAIVEQRFADMPAGLERYIVCSKDVPAQVMTRINRAIGALSDAAPGD</sequence>
<keyword evidence="3" id="KW-1185">Reference proteome</keyword>